<name>A0A850EWI2_9BACL</name>
<evidence type="ECO:0000256" key="5">
    <source>
        <dbReference type="ARBA" id="ARBA00022977"/>
    </source>
</evidence>
<dbReference type="Proteomes" id="UP000564806">
    <property type="component" value="Unassembled WGS sequence"/>
</dbReference>
<comment type="catalytic activity">
    <reaction evidence="7 9 10">
        <text>2-(2-carboxy-4-methylthiazol-5-yl)ethyl phosphate + 4-amino-2-methyl-5-(diphosphooxymethyl)pyrimidine + 2 H(+) = thiamine phosphate + CO2 + diphosphate</text>
        <dbReference type="Rhea" id="RHEA:47848"/>
        <dbReference type="ChEBI" id="CHEBI:15378"/>
        <dbReference type="ChEBI" id="CHEBI:16526"/>
        <dbReference type="ChEBI" id="CHEBI:33019"/>
        <dbReference type="ChEBI" id="CHEBI:37575"/>
        <dbReference type="ChEBI" id="CHEBI:57841"/>
        <dbReference type="ChEBI" id="CHEBI:62890"/>
        <dbReference type="EC" id="2.5.1.3"/>
    </reaction>
</comment>
<evidence type="ECO:0000256" key="9">
    <source>
        <dbReference type="HAMAP-Rule" id="MF_00097"/>
    </source>
</evidence>
<dbReference type="InterPro" id="IPR034291">
    <property type="entry name" value="TMP_synthase"/>
</dbReference>
<evidence type="ECO:0000256" key="10">
    <source>
        <dbReference type="RuleBase" id="RU003826"/>
    </source>
</evidence>
<feature type="binding site" evidence="9">
    <location>
        <position position="118"/>
    </location>
    <ligand>
        <name>4-amino-2-methyl-5-(diphosphooxymethyl)pyrimidine</name>
        <dbReference type="ChEBI" id="CHEBI:57841"/>
    </ligand>
</feature>
<feature type="binding site" evidence="9">
    <location>
        <begin position="196"/>
        <end position="197"/>
    </location>
    <ligand>
        <name>2-[(2R,5Z)-2-carboxy-4-methylthiazol-5(2H)-ylidene]ethyl phosphate</name>
        <dbReference type="ChEBI" id="CHEBI:62899"/>
    </ligand>
</feature>
<dbReference type="Pfam" id="PF02581">
    <property type="entry name" value="TMP-TENI"/>
    <property type="match status" value="1"/>
</dbReference>
<comment type="catalytic activity">
    <reaction evidence="6 9 10">
        <text>4-methyl-5-(2-phosphooxyethyl)-thiazole + 4-amino-2-methyl-5-(diphosphooxymethyl)pyrimidine + H(+) = thiamine phosphate + diphosphate</text>
        <dbReference type="Rhea" id="RHEA:22328"/>
        <dbReference type="ChEBI" id="CHEBI:15378"/>
        <dbReference type="ChEBI" id="CHEBI:33019"/>
        <dbReference type="ChEBI" id="CHEBI:37575"/>
        <dbReference type="ChEBI" id="CHEBI:57841"/>
        <dbReference type="ChEBI" id="CHEBI:58296"/>
        <dbReference type="EC" id="2.5.1.3"/>
    </reaction>
</comment>
<comment type="cofactor">
    <cofactor evidence="9">
        <name>Mg(2+)</name>
        <dbReference type="ChEBI" id="CHEBI:18420"/>
    </cofactor>
    <text evidence="9">Binds 1 Mg(2+) ion per subunit.</text>
</comment>
<gene>
    <name evidence="9" type="primary">thiE</name>
    <name evidence="13" type="ORF">HPT30_28450</name>
</gene>
<accession>A0A850EWI2</accession>
<evidence type="ECO:0000313" key="14">
    <source>
        <dbReference type="Proteomes" id="UP000564806"/>
    </source>
</evidence>
<evidence type="ECO:0000256" key="4">
    <source>
        <dbReference type="ARBA" id="ARBA00022842"/>
    </source>
</evidence>
<dbReference type="InterPro" id="IPR022998">
    <property type="entry name" value="ThiamineP_synth_TenI"/>
</dbReference>
<dbReference type="GO" id="GO:0009229">
    <property type="term" value="P:thiamine diphosphate biosynthetic process"/>
    <property type="evidence" value="ECO:0007669"/>
    <property type="project" value="UniProtKB-UniRule"/>
</dbReference>
<dbReference type="EMBL" id="JABWCS010000221">
    <property type="protein sequence ID" value="NUU64290.1"/>
    <property type="molecule type" value="Genomic_DNA"/>
</dbReference>
<comment type="pathway">
    <text evidence="1 9 11">Cofactor biosynthesis; thiamine diphosphate biosynthesis; thiamine phosphate from 4-amino-2-methyl-5-diphosphomethylpyrimidine and 4-methyl-5-(2-phosphoethyl)-thiazole: step 1/1.</text>
</comment>
<evidence type="ECO:0000256" key="3">
    <source>
        <dbReference type="ARBA" id="ARBA00022723"/>
    </source>
</evidence>
<keyword evidence="4 9" id="KW-0460">Magnesium</keyword>
<dbReference type="AlphaFoldDB" id="A0A850EWI2"/>
<evidence type="ECO:0000259" key="12">
    <source>
        <dbReference type="Pfam" id="PF02581"/>
    </source>
</evidence>
<dbReference type="InterPro" id="IPR013785">
    <property type="entry name" value="Aldolase_TIM"/>
</dbReference>
<feature type="binding site" evidence="9">
    <location>
        <position position="176"/>
    </location>
    <ligand>
        <name>2-[(2R,5Z)-2-carboxy-4-methylthiazol-5(2H)-ylidene]ethyl phosphate</name>
        <dbReference type="ChEBI" id="CHEBI:62899"/>
    </ligand>
</feature>
<dbReference type="GO" id="GO:0009228">
    <property type="term" value="P:thiamine biosynthetic process"/>
    <property type="evidence" value="ECO:0007669"/>
    <property type="project" value="UniProtKB-KW"/>
</dbReference>
<dbReference type="GO" id="GO:0000287">
    <property type="term" value="F:magnesium ion binding"/>
    <property type="evidence" value="ECO:0007669"/>
    <property type="project" value="UniProtKB-UniRule"/>
</dbReference>
<feature type="binding site" evidence="9">
    <location>
        <begin position="144"/>
        <end position="146"/>
    </location>
    <ligand>
        <name>2-[(2R,5Z)-2-carboxy-4-methylthiazol-5(2H)-ylidene]ethyl phosphate</name>
        <dbReference type="ChEBI" id="CHEBI:62899"/>
    </ligand>
</feature>
<dbReference type="PANTHER" id="PTHR20857:SF15">
    <property type="entry name" value="THIAMINE-PHOSPHATE SYNTHASE"/>
    <property type="match status" value="1"/>
</dbReference>
<dbReference type="NCBIfam" id="TIGR00693">
    <property type="entry name" value="thiE"/>
    <property type="match status" value="1"/>
</dbReference>
<dbReference type="GO" id="GO:0004789">
    <property type="term" value="F:thiamine-phosphate diphosphorylase activity"/>
    <property type="evidence" value="ECO:0007669"/>
    <property type="project" value="UniProtKB-UniRule"/>
</dbReference>
<evidence type="ECO:0000256" key="6">
    <source>
        <dbReference type="ARBA" id="ARBA00047334"/>
    </source>
</evidence>
<comment type="catalytic activity">
    <reaction evidence="8 9 10">
        <text>2-[(2R,5Z)-2-carboxy-4-methylthiazol-5(2H)-ylidene]ethyl phosphate + 4-amino-2-methyl-5-(diphosphooxymethyl)pyrimidine + 2 H(+) = thiamine phosphate + CO2 + diphosphate</text>
        <dbReference type="Rhea" id="RHEA:47844"/>
        <dbReference type="ChEBI" id="CHEBI:15378"/>
        <dbReference type="ChEBI" id="CHEBI:16526"/>
        <dbReference type="ChEBI" id="CHEBI:33019"/>
        <dbReference type="ChEBI" id="CHEBI:37575"/>
        <dbReference type="ChEBI" id="CHEBI:57841"/>
        <dbReference type="ChEBI" id="CHEBI:62899"/>
        <dbReference type="EC" id="2.5.1.3"/>
    </reaction>
</comment>
<dbReference type="EC" id="2.5.1.3" evidence="9"/>
<dbReference type="Gene3D" id="3.20.20.70">
    <property type="entry name" value="Aldolase class I"/>
    <property type="match status" value="1"/>
</dbReference>
<dbReference type="GO" id="GO:0005737">
    <property type="term" value="C:cytoplasm"/>
    <property type="evidence" value="ECO:0007669"/>
    <property type="project" value="TreeGrafter"/>
</dbReference>
<dbReference type="InterPro" id="IPR036206">
    <property type="entry name" value="ThiamineP_synth_sf"/>
</dbReference>
<evidence type="ECO:0000256" key="8">
    <source>
        <dbReference type="ARBA" id="ARBA00047883"/>
    </source>
</evidence>
<dbReference type="CDD" id="cd00564">
    <property type="entry name" value="TMP_TenI"/>
    <property type="match status" value="1"/>
</dbReference>
<proteinExistence type="inferred from homology"/>
<feature type="binding site" evidence="9">
    <location>
        <position position="80"/>
    </location>
    <ligand>
        <name>Mg(2+)</name>
        <dbReference type="ChEBI" id="CHEBI:18420"/>
    </ligand>
</feature>
<dbReference type="HAMAP" id="MF_00097">
    <property type="entry name" value="TMP_synthase"/>
    <property type="match status" value="1"/>
</dbReference>
<keyword evidence="14" id="KW-1185">Reference proteome</keyword>
<keyword evidence="3 9" id="KW-0479">Metal-binding</keyword>
<comment type="caution">
    <text evidence="13">The sequence shown here is derived from an EMBL/GenBank/DDBJ whole genome shotgun (WGS) entry which is preliminary data.</text>
</comment>
<sequence>MSVVDSHKLREQLSLYFIMGTANCRKSPEETLKAAIKGGATMFQFREKGPSALHGQALLELAKSLQCLCRAEGVPFIINDDIELAIQLDADGVHIGQEDEPAASIRQRLGSGKIIGVSAHNLAEVQQAISDGADYLGIGPVYPTPSKDDARAVQGTRLITEIREKGIDIPLVGIGGITAANTAPVIAAGADGISVISAIAGAADATAAAREFVQAIERAHIRP</sequence>
<keyword evidence="5 9" id="KW-0784">Thiamine biosynthesis</keyword>
<feature type="binding site" evidence="9">
    <location>
        <position position="79"/>
    </location>
    <ligand>
        <name>4-amino-2-methyl-5-(diphosphooxymethyl)pyrimidine</name>
        <dbReference type="ChEBI" id="CHEBI:57841"/>
    </ligand>
</feature>
<dbReference type="FunFam" id="3.20.20.70:FF:000096">
    <property type="entry name" value="Thiamine-phosphate synthase"/>
    <property type="match status" value="1"/>
</dbReference>
<dbReference type="UniPathway" id="UPA00060">
    <property type="reaction ID" value="UER00141"/>
</dbReference>
<dbReference type="RefSeq" id="WP_175374615.1">
    <property type="nucleotide sequence ID" value="NZ_JABWCS010000221.1"/>
</dbReference>
<feature type="binding site" evidence="9">
    <location>
        <begin position="44"/>
        <end position="48"/>
    </location>
    <ligand>
        <name>4-amino-2-methyl-5-(diphosphooxymethyl)pyrimidine</name>
        <dbReference type="ChEBI" id="CHEBI:57841"/>
    </ligand>
</feature>
<organism evidence="13 14">
    <name type="scientific">Paenibacillus agri</name>
    <dbReference type="NCBI Taxonomy" id="2744309"/>
    <lineage>
        <taxon>Bacteria</taxon>
        <taxon>Bacillati</taxon>
        <taxon>Bacillota</taxon>
        <taxon>Bacilli</taxon>
        <taxon>Bacillales</taxon>
        <taxon>Paenibacillaceae</taxon>
        <taxon>Paenibacillus</taxon>
    </lineage>
</organism>
<keyword evidence="2 9" id="KW-0808">Transferase</keyword>
<dbReference type="SUPFAM" id="SSF51391">
    <property type="entry name" value="Thiamin phosphate synthase"/>
    <property type="match status" value="1"/>
</dbReference>
<protein>
    <recommendedName>
        <fullName evidence="9">Thiamine-phosphate synthase</fullName>
        <shortName evidence="9">TP synthase</shortName>
        <shortName evidence="9">TPS</shortName>
        <ecNumber evidence="9">2.5.1.3</ecNumber>
    </recommendedName>
    <alternativeName>
        <fullName evidence="9">Thiamine-phosphate pyrophosphorylase</fullName>
        <shortName evidence="9">TMP pyrophosphorylase</shortName>
        <shortName evidence="9">TMP-PPase</shortName>
    </alternativeName>
</protein>
<reference evidence="13" key="1">
    <citation type="submission" date="2020-06" db="EMBL/GenBank/DDBJ databases">
        <title>Paenibacillus sp. nov., isolated from soil.</title>
        <authorList>
            <person name="Seo Y.L."/>
        </authorList>
    </citation>
    <scope>NUCLEOTIDE SEQUENCE [LARGE SCALE GENOMIC DNA]</scope>
    <source>
        <strain evidence="13">JW14</strain>
    </source>
</reference>
<feature type="binding site" evidence="9">
    <location>
        <position position="147"/>
    </location>
    <ligand>
        <name>4-amino-2-methyl-5-(diphosphooxymethyl)pyrimidine</name>
        <dbReference type="ChEBI" id="CHEBI:57841"/>
    </ligand>
</feature>
<evidence type="ECO:0000313" key="13">
    <source>
        <dbReference type="EMBL" id="NUU64290.1"/>
    </source>
</evidence>
<evidence type="ECO:0000256" key="11">
    <source>
        <dbReference type="RuleBase" id="RU004253"/>
    </source>
</evidence>
<comment type="similarity">
    <text evidence="9 10">Belongs to the thiamine-phosphate synthase family.</text>
</comment>
<dbReference type="PANTHER" id="PTHR20857">
    <property type="entry name" value="THIAMINE-PHOSPHATE PYROPHOSPHORYLASE"/>
    <property type="match status" value="1"/>
</dbReference>
<evidence type="ECO:0000256" key="2">
    <source>
        <dbReference type="ARBA" id="ARBA00022679"/>
    </source>
</evidence>
<feature type="domain" description="Thiamine phosphate synthase/TenI" evidence="12">
    <location>
        <begin position="15"/>
        <end position="199"/>
    </location>
</feature>
<evidence type="ECO:0000256" key="1">
    <source>
        <dbReference type="ARBA" id="ARBA00005165"/>
    </source>
</evidence>
<evidence type="ECO:0000256" key="7">
    <source>
        <dbReference type="ARBA" id="ARBA00047851"/>
    </source>
</evidence>
<comment type="function">
    <text evidence="9">Condenses 4-methyl-5-(beta-hydroxyethyl)thiazole monophosphate (THZ-P) and 2-methyl-4-amino-5-hydroxymethyl pyrimidine pyrophosphate (HMP-PP) to form thiamine monophosphate (TMP).</text>
</comment>
<feature type="binding site" evidence="9">
    <location>
        <position position="99"/>
    </location>
    <ligand>
        <name>Mg(2+)</name>
        <dbReference type="ChEBI" id="CHEBI:18420"/>
    </ligand>
</feature>